<dbReference type="AlphaFoldDB" id="A0AAU9R902"/>
<dbReference type="Proteomes" id="UP000836841">
    <property type="component" value="Chromosome 1"/>
</dbReference>
<keyword evidence="4" id="KW-1185">Reference proteome</keyword>
<organism evidence="3 4">
    <name type="scientific">Thlaspi arvense</name>
    <name type="common">Field penny-cress</name>
    <dbReference type="NCBI Taxonomy" id="13288"/>
    <lineage>
        <taxon>Eukaryota</taxon>
        <taxon>Viridiplantae</taxon>
        <taxon>Streptophyta</taxon>
        <taxon>Embryophyta</taxon>
        <taxon>Tracheophyta</taxon>
        <taxon>Spermatophyta</taxon>
        <taxon>Magnoliopsida</taxon>
        <taxon>eudicotyledons</taxon>
        <taxon>Gunneridae</taxon>
        <taxon>Pentapetalae</taxon>
        <taxon>rosids</taxon>
        <taxon>malvids</taxon>
        <taxon>Brassicales</taxon>
        <taxon>Brassicaceae</taxon>
        <taxon>Thlaspideae</taxon>
        <taxon>Thlaspi</taxon>
    </lineage>
</organism>
<dbReference type="EMBL" id="OU466857">
    <property type="protein sequence ID" value="CAH2036278.1"/>
    <property type="molecule type" value="Genomic_DNA"/>
</dbReference>
<reference evidence="3 4" key="1">
    <citation type="submission" date="2022-03" db="EMBL/GenBank/DDBJ databases">
        <authorList>
            <person name="Nunn A."/>
            <person name="Chopra R."/>
            <person name="Nunn A."/>
            <person name="Contreras Garrido A."/>
        </authorList>
    </citation>
    <scope>NUCLEOTIDE SEQUENCE [LARGE SCALE GENOMIC DNA]</scope>
</reference>
<proteinExistence type="predicted"/>
<name>A0AAU9R902_THLAR</name>
<evidence type="ECO:0000313" key="3">
    <source>
        <dbReference type="EMBL" id="CAH2036278.1"/>
    </source>
</evidence>
<gene>
    <name evidence="3" type="ORF">TAV2_LOCUS1972</name>
</gene>
<protein>
    <submittedName>
        <fullName evidence="3">Uncharacterized protein</fullName>
    </submittedName>
</protein>
<evidence type="ECO:0000256" key="2">
    <source>
        <dbReference type="SAM" id="SignalP"/>
    </source>
</evidence>
<feature type="signal peptide" evidence="2">
    <location>
        <begin position="1"/>
        <end position="32"/>
    </location>
</feature>
<accession>A0AAU9R902</accession>
<feature type="chain" id="PRO_5043628112" evidence="2">
    <location>
        <begin position="33"/>
        <end position="92"/>
    </location>
</feature>
<sequence>RDPMKEKAAPLFVILIVALLLLEPLFFRQSEATSCKETKHRKLGNREEAENRRNEIVIQIKAKVKRSYSKKGPQKKEPYKGEPPCKPPTHPH</sequence>
<evidence type="ECO:0000313" key="4">
    <source>
        <dbReference type="Proteomes" id="UP000836841"/>
    </source>
</evidence>
<evidence type="ECO:0000256" key="1">
    <source>
        <dbReference type="SAM" id="MobiDB-lite"/>
    </source>
</evidence>
<keyword evidence="2" id="KW-0732">Signal</keyword>
<feature type="non-terminal residue" evidence="3">
    <location>
        <position position="92"/>
    </location>
</feature>
<feature type="region of interest" description="Disordered" evidence="1">
    <location>
        <begin position="64"/>
        <end position="92"/>
    </location>
</feature>
<feature type="compositionally biased region" description="Basic residues" evidence="1">
    <location>
        <begin position="64"/>
        <end position="73"/>
    </location>
</feature>